<evidence type="ECO:0000256" key="1">
    <source>
        <dbReference type="ARBA" id="ARBA00001946"/>
    </source>
</evidence>
<accession>C1MJP0</accession>
<dbReference type="EMBL" id="GG663736">
    <property type="protein sequence ID" value="EEH59228.1"/>
    <property type="molecule type" value="Genomic_DNA"/>
</dbReference>
<protein>
    <submittedName>
        <fullName evidence="13">Inositol 1,3,4-trisphosphate 5/6-kinase</fullName>
    </submittedName>
</protein>
<feature type="region of interest" description="Disordered" evidence="10">
    <location>
        <begin position="523"/>
        <end position="619"/>
    </location>
</feature>
<organism evidence="14">
    <name type="scientific">Micromonas pusilla (strain CCMP1545)</name>
    <name type="common">Picoplanktonic green alga</name>
    <dbReference type="NCBI Taxonomy" id="564608"/>
    <lineage>
        <taxon>Eukaryota</taxon>
        <taxon>Viridiplantae</taxon>
        <taxon>Chlorophyta</taxon>
        <taxon>Mamiellophyceae</taxon>
        <taxon>Mamiellales</taxon>
        <taxon>Mamiellaceae</taxon>
        <taxon>Micromonas</taxon>
    </lineage>
</organism>
<dbReference type="OrthoDB" id="25308at2759"/>
<keyword evidence="4" id="KW-0808">Transferase</keyword>
<dbReference type="STRING" id="564608.C1MJP0"/>
<dbReference type="GO" id="GO:0032957">
    <property type="term" value="P:inositol trisphosphate metabolic process"/>
    <property type="evidence" value="ECO:0007669"/>
    <property type="project" value="InterPro"/>
</dbReference>
<dbReference type="InterPro" id="IPR041429">
    <property type="entry name" value="ITPK1_N"/>
</dbReference>
<dbReference type="AlphaFoldDB" id="C1MJP0"/>
<evidence type="ECO:0000313" key="14">
    <source>
        <dbReference type="Proteomes" id="UP000001876"/>
    </source>
</evidence>
<feature type="domain" description="Inositol 1,3,4-trisphosphate 5/6-kinase ATP-grasp" evidence="11">
    <location>
        <begin position="188"/>
        <end position="293"/>
    </location>
</feature>
<comment type="cofactor">
    <cofactor evidence="1">
        <name>Mg(2+)</name>
        <dbReference type="ChEBI" id="CHEBI:18420"/>
    </cofactor>
</comment>
<dbReference type="InterPro" id="IPR008656">
    <property type="entry name" value="Inositol_tetrakis-P_1-kinase"/>
</dbReference>
<dbReference type="GeneID" id="9681879"/>
<feature type="compositionally biased region" description="Gly residues" evidence="10">
    <location>
        <begin position="536"/>
        <end position="561"/>
    </location>
</feature>
<comment type="similarity">
    <text evidence="2">Belongs to the ITPK1 family.</text>
</comment>
<keyword evidence="5" id="KW-0479">Metal-binding</keyword>
<dbReference type="GO" id="GO:0052726">
    <property type="term" value="F:inositol-1,3,4-trisphosphate 5-kinase activity"/>
    <property type="evidence" value="ECO:0007669"/>
    <property type="project" value="InterPro"/>
</dbReference>
<name>C1MJP0_MICPC</name>
<dbReference type="Gene3D" id="3.30.1490.220">
    <property type="match status" value="1"/>
</dbReference>
<feature type="compositionally biased region" description="Acidic residues" evidence="10">
    <location>
        <begin position="362"/>
        <end position="393"/>
    </location>
</feature>
<dbReference type="eggNOG" id="ENOG502QQS1">
    <property type="taxonomic scope" value="Eukaryota"/>
</dbReference>
<evidence type="ECO:0000256" key="8">
    <source>
        <dbReference type="ARBA" id="ARBA00022840"/>
    </source>
</evidence>
<evidence type="ECO:0000256" key="3">
    <source>
        <dbReference type="ARBA" id="ARBA00011245"/>
    </source>
</evidence>
<keyword evidence="14" id="KW-1185">Reference proteome</keyword>
<dbReference type="GO" id="GO:0047325">
    <property type="term" value="F:inositol-3,4,5,6-tetrakisphosphate 1-kinase activity"/>
    <property type="evidence" value="ECO:0007669"/>
    <property type="project" value="InterPro"/>
</dbReference>
<proteinExistence type="inferred from homology"/>
<evidence type="ECO:0000256" key="2">
    <source>
        <dbReference type="ARBA" id="ARBA00009601"/>
    </source>
</evidence>
<evidence type="ECO:0000256" key="10">
    <source>
        <dbReference type="SAM" id="MobiDB-lite"/>
    </source>
</evidence>
<evidence type="ECO:0000256" key="7">
    <source>
        <dbReference type="ARBA" id="ARBA00022777"/>
    </source>
</evidence>
<feature type="domain" description="Inositol-tetrakisphosphate 1-kinase N-terminal" evidence="12">
    <location>
        <begin position="14"/>
        <end position="55"/>
    </location>
</feature>
<dbReference type="GO" id="GO:0005737">
    <property type="term" value="C:cytoplasm"/>
    <property type="evidence" value="ECO:0007669"/>
    <property type="project" value="TreeGrafter"/>
</dbReference>
<sequence length="699" mass="73195">MASSLPPRGDDDVIVGYALTEKKCRSLFSPELIAHARDQGVHFLPIDPAVEIEAQDFAAAASSSSSSSCHHVVFLPPSSSTQTGHPFDVVLQKVPASSPDKATWDDRITAYAAAHPRAFVVDLPAAVEKARPVVIITPIANRATMLDAVKKLHAAAANEQLATRVVTDDVAVHVAEPGPRTSASSCRAVRAPRQIVASEGTEEDVIAEVRDAGLELPLLAKSLVANGTADSHKVAIVHDVEGLRCVVRGDVAGLRPPCVIQEYVNHGGCLFKVYVVGDVVTTTRRKSLPDLAGARRRLRRRRKVAEAAERRLRRTSRESERRLLERRGRSSEDAGGGGGRGEVGAGAGVRGGGGGGGGDGEGASDGDADDDDDDASDAASFDDDDDDDDEGEYSYDREGRDDDDDDDDGGGGGGGGSPTGAQSVPRVSCFKGGPLRDERSWRDRLSVDADDELRGAFYLTLVPIRPLREQNLSRYLSKNLRLDPHNLTLSHVGSEASIDGTAASDGGVGATARVTHRRLESLSDAFGGAGASTTGSEGGTGGSGAENGPEDGGAGAGGGGENVRVLRSPAPSFRPDGGEGARMRGDDSLGSPSDAAAAGRRRGHGAFQREEGGDAGDSYGQTVSRVVAAPDADFVRDLALSLRDELGLRLFNFDLIKVVGAAKDEWLVVDINYFPGIAKMPGYRRVLLHTGSHTTASAR</sequence>
<keyword evidence="9" id="KW-0460">Magnesium</keyword>
<feature type="region of interest" description="Disordered" evidence="10">
    <location>
        <begin position="307"/>
        <end position="435"/>
    </location>
</feature>
<evidence type="ECO:0000256" key="4">
    <source>
        <dbReference type="ARBA" id="ARBA00022679"/>
    </source>
</evidence>
<feature type="domain" description="Inositol 1,3,4-trisphosphate 5/6-kinase ATP-grasp" evidence="11">
    <location>
        <begin position="624"/>
        <end position="688"/>
    </location>
</feature>
<dbReference type="GO" id="GO:0052725">
    <property type="term" value="F:inositol-1,3,4-trisphosphate 6-kinase activity"/>
    <property type="evidence" value="ECO:0007669"/>
    <property type="project" value="InterPro"/>
</dbReference>
<feature type="compositionally biased region" description="Basic and acidic residues" evidence="10">
    <location>
        <begin position="576"/>
        <end position="587"/>
    </location>
</feature>
<dbReference type="GO" id="GO:0000287">
    <property type="term" value="F:magnesium ion binding"/>
    <property type="evidence" value="ECO:0007669"/>
    <property type="project" value="InterPro"/>
</dbReference>
<dbReference type="KEGG" id="mpp:MICPUCDRAFT_55039"/>
<dbReference type="Proteomes" id="UP000001876">
    <property type="component" value="Unassembled WGS sequence"/>
</dbReference>
<gene>
    <name evidence="13" type="ORF">MICPUCDRAFT_55039</name>
</gene>
<dbReference type="Pfam" id="PF17927">
    <property type="entry name" value="Ins134_P3_kin_N"/>
    <property type="match status" value="1"/>
</dbReference>
<dbReference type="Gene3D" id="3.30.470.20">
    <property type="entry name" value="ATP-grasp fold, B domain"/>
    <property type="match status" value="1"/>
</dbReference>
<dbReference type="PANTHER" id="PTHR14217:SF39">
    <property type="entry name" value="INOSITOL-TETRAKISPHOSPHATE 1-KINASE 3"/>
    <property type="match status" value="1"/>
</dbReference>
<dbReference type="GO" id="GO:0005524">
    <property type="term" value="F:ATP binding"/>
    <property type="evidence" value="ECO:0007669"/>
    <property type="project" value="UniProtKB-KW"/>
</dbReference>
<dbReference type="PANTHER" id="PTHR14217">
    <property type="entry name" value="INOSITOL-TETRAKISPHOSPHATE 1-KINASE"/>
    <property type="match status" value="1"/>
</dbReference>
<keyword evidence="8" id="KW-0067">ATP-binding</keyword>
<keyword evidence="6" id="KW-0547">Nucleotide-binding</keyword>
<feature type="compositionally biased region" description="Gly residues" evidence="10">
    <location>
        <begin position="334"/>
        <end position="361"/>
    </location>
</feature>
<dbReference type="InterPro" id="IPR040464">
    <property type="entry name" value="InsP(3)kin_ATP-grasp"/>
</dbReference>
<dbReference type="RefSeq" id="XP_003055852.1">
    <property type="nucleotide sequence ID" value="XM_003055806.1"/>
</dbReference>
<evidence type="ECO:0000259" key="12">
    <source>
        <dbReference type="Pfam" id="PF17927"/>
    </source>
</evidence>
<evidence type="ECO:0000256" key="9">
    <source>
        <dbReference type="ARBA" id="ARBA00022842"/>
    </source>
</evidence>
<dbReference type="Gene3D" id="3.40.50.11370">
    <property type="match status" value="1"/>
</dbReference>
<comment type="subunit">
    <text evidence="3">Monomer.</text>
</comment>
<reference evidence="13 14" key="1">
    <citation type="journal article" date="2009" name="Science">
        <title>Green evolution and dynamic adaptations revealed by genomes of the marine picoeukaryotes Micromonas.</title>
        <authorList>
            <person name="Worden A.Z."/>
            <person name="Lee J.H."/>
            <person name="Mock T."/>
            <person name="Rouze P."/>
            <person name="Simmons M.P."/>
            <person name="Aerts A.L."/>
            <person name="Allen A.E."/>
            <person name="Cuvelier M.L."/>
            <person name="Derelle E."/>
            <person name="Everett M.V."/>
            <person name="Foulon E."/>
            <person name="Grimwood J."/>
            <person name="Gundlach H."/>
            <person name="Henrissat B."/>
            <person name="Napoli C."/>
            <person name="McDonald S.M."/>
            <person name="Parker M.S."/>
            <person name="Rombauts S."/>
            <person name="Salamov A."/>
            <person name="Von Dassow P."/>
            <person name="Badger J.H."/>
            <person name="Coutinho P.M."/>
            <person name="Demir E."/>
            <person name="Dubchak I."/>
            <person name="Gentemann C."/>
            <person name="Eikrem W."/>
            <person name="Gready J.E."/>
            <person name="John U."/>
            <person name="Lanier W."/>
            <person name="Lindquist E.A."/>
            <person name="Lucas S."/>
            <person name="Mayer K.F."/>
            <person name="Moreau H."/>
            <person name="Not F."/>
            <person name="Otillar R."/>
            <person name="Panaud O."/>
            <person name="Pangilinan J."/>
            <person name="Paulsen I."/>
            <person name="Piegu B."/>
            <person name="Poliakov A."/>
            <person name="Robbens S."/>
            <person name="Schmutz J."/>
            <person name="Toulza E."/>
            <person name="Wyss T."/>
            <person name="Zelensky A."/>
            <person name="Zhou K."/>
            <person name="Armbrust E.V."/>
            <person name="Bhattacharya D."/>
            <person name="Goodenough U.W."/>
            <person name="Van de Peer Y."/>
            <person name="Grigoriev I.V."/>
        </authorList>
    </citation>
    <scope>NUCLEOTIDE SEQUENCE [LARGE SCALE GENOMIC DNA]</scope>
    <source>
        <strain evidence="13 14">CCMP1545</strain>
    </source>
</reference>
<dbReference type="Pfam" id="PF05770">
    <property type="entry name" value="Ins134_P3_kin"/>
    <property type="match status" value="2"/>
</dbReference>
<evidence type="ECO:0000256" key="5">
    <source>
        <dbReference type="ARBA" id="ARBA00022723"/>
    </source>
</evidence>
<evidence type="ECO:0000313" key="13">
    <source>
        <dbReference type="EMBL" id="EEH59228.1"/>
    </source>
</evidence>
<evidence type="ECO:0000256" key="6">
    <source>
        <dbReference type="ARBA" id="ARBA00022741"/>
    </source>
</evidence>
<feature type="compositionally biased region" description="Basic and acidic residues" evidence="10">
    <location>
        <begin position="307"/>
        <end position="332"/>
    </location>
</feature>
<evidence type="ECO:0000259" key="11">
    <source>
        <dbReference type="Pfam" id="PF05770"/>
    </source>
</evidence>
<keyword evidence="7 13" id="KW-0418">Kinase</keyword>